<dbReference type="KEGG" id="fpf:DCC35_12860"/>
<evidence type="ECO:0000313" key="1">
    <source>
        <dbReference type="EMBL" id="QCK15573.1"/>
    </source>
</evidence>
<dbReference type="EMBL" id="CP028923">
    <property type="protein sequence ID" value="QCK15573.1"/>
    <property type="molecule type" value="Genomic_DNA"/>
</dbReference>
<dbReference type="Proteomes" id="UP000298616">
    <property type="component" value="Chromosome"/>
</dbReference>
<sequence>MKSLNLKLSQKIPDIKSIRLYDENLWVHYNNGDLSLLSLSGSLNKHLSDVEYYEKYDNKIFYQSKNLESLKSINIKTLERNEIEGEFSLLGCNVYGQNFFYVLSLDSSKTKVLSVLSKDLVFHKHIPGDSIPVSEFENGMIYSKKGGLSFLNIETMSTEWYFEFSENEKFQKYPNQFLISGTNLILNISKKSGFDTSHSLLAIDLKKGVKKWVRDIPWLFFQDKNRIFIIQDNKLVEIDPETGNEINSLKFNSKSNFSIPLTSIKNDKLNAFSRFDKNHYKDEIHSISLNNMTYEAIYQLDNIETYNFKSPIIAMDKVFLHETFTNQLFVYE</sequence>
<reference evidence="1 2" key="1">
    <citation type="submission" date="2018-04" db="EMBL/GenBank/DDBJ databases">
        <title>Complete genome uncultured novel isolate.</title>
        <authorList>
            <person name="Merlino G."/>
        </authorList>
    </citation>
    <scope>NUCLEOTIDE SEQUENCE [LARGE SCALE GENOMIC DNA]</scope>
    <source>
        <strain evidence="2">R1DC9</strain>
    </source>
</reference>
<dbReference type="RefSeq" id="WP_137091168.1">
    <property type="nucleotide sequence ID" value="NZ_CP028923.1"/>
</dbReference>
<proteinExistence type="predicted"/>
<accession>A0A4D7JKZ8</accession>
<keyword evidence="2" id="KW-1185">Reference proteome</keyword>
<dbReference type="InterPro" id="IPR011047">
    <property type="entry name" value="Quinoprotein_ADH-like_sf"/>
</dbReference>
<evidence type="ECO:0000313" key="2">
    <source>
        <dbReference type="Proteomes" id="UP000298616"/>
    </source>
</evidence>
<dbReference type="SUPFAM" id="SSF50998">
    <property type="entry name" value="Quinoprotein alcohol dehydrogenase-like"/>
    <property type="match status" value="1"/>
</dbReference>
<gene>
    <name evidence="1" type="ORF">DCC35_12860</name>
</gene>
<protein>
    <submittedName>
        <fullName evidence="1">Uncharacterized protein</fullName>
    </submittedName>
</protein>
<dbReference type="Gene3D" id="2.130.10.10">
    <property type="entry name" value="YVTN repeat-like/Quinoprotein amine dehydrogenase"/>
    <property type="match status" value="1"/>
</dbReference>
<dbReference type="AlphaFoldDB" id="A0A4D7JKZ8"/>
<organism evidence="1 2">
    <name type="scientific">Mangrovivirga cuniculi</name>
    <dbReference type="NCBI Taxonomy" id="2715131"/>
    <lineage>
        <taxon>Bacteria</taxon>
        <taxon>Pseudomonadati</taxon>
        <taxon>Bacteroidota</taxon>
        <taxon>Cytophagia</taxon>
        <taxon>Cytophagales</taxon>
        <taxon>Mangrovivirgaceae</taxon>
        <taxon>Mangrovivirga</taxon>
    </lineage>
</organism>
<name>A0A4D7JKZ8_9BACT</name>
<dbReference type="InterPro" id="IPR015943">
    <property type="entry name" value="WD40/YVTN_repeat-like_dom_sf"/>
</dbReference>